<dbReference type="Ensembl" id="ENSECRT00000007267.1">
    <property type="protein sequence ID" value="ENSECRP00000007153.1"/>
    <property type="gene ID" value="ENSECRG00000004762.1"/>
</dbReference>
<dbReference type="SMART" id="SM00042">
    <property type="entry name" value="CUB"/>
    <property type="match status" value="2"/>
</dbReference>
<keyword evidence="2" id="KW-1015">Disulfide bond</keyword>
<dbReference type="Proteomes" id="UP000694620">
    <property type="component" value="Chromosome 6"/>
</dbReference>
<evidence type="ECO:0000259" key="4">
    <source>
        <dbReference type="PROSITE" id="PS01180"/>
    </source>
</evidence>
<feature type="domain" description="CUB" evidence="4">
    <location>
        <begin position="46"/>
        <end position="159"/>
    </location>
</feature>
<sequence length="314" mass="34126">MDGLTKRHAGGHLTNLVQESGQVVSIFSPWHRYYPALLITSSLPVFGNEISGSSGQIASPLWPRPYPMNANYRWTITVAAGSFIRAQIVQMDIEDYYDCYVDKLKVKTFWKNMLSPILATVCGRELPGPVRSSGDSMYIEFISDGSVTRGGFNASYHKSEFITSSSRNLSILTFMASPSSQKPVAYTNASVLFSLCSGCGGLFHANRGVIMSPNYPQSYTPNLVCTYHVMVTSGFTVAVHFDAPFQVIGSGSTCTSGDYIEVRVGPLMISGLGETLLSCGRPSRNELLGESDSSAEGNGFKLTYEALSYGESVR</sequence>
<keyword evidence="1" id="KW-0677">Repeat</keyword>
<comment type="caution">
    <text evidence="3">Lacks conserved residue(s) required for the propagation of feature annotation.</text>
</comment>
<dbReference type="SUPFAM" id="SSF49854">
    <property type="entry name" value="Spermadhesin, CUB domain"/>
    <property type="match status" value="2"/>
</dbReference>
<dbReference type="PANTHER" id="PTHR24251:SF37">
    <property type="entry name" value="CUB DOMAIN-CONTAINING PROTEIN"/>
    <property type="match status" value="1"/>
</dbReference>
<reference evidence="5" key="2">
    <citation type="submission" date="2025-08" db="UniProtKB">
        <authorList>
            <consortium name="Ensembl"/>
        </authorList>
    </citation>
    <scope>IDENTIFICATION</scope>
</reference>
<evidence type="ECO:0000256" key="2">
    <source>
        <dbReference type="ARBA" id="ARBA00023157"/>
    </source>
</evidence>
<reference evidence="5" key="1">
    <citation type="submission" date="2021-06" db="EMBL/GenBank/DDBJ databases">
        <authorList>
            <consortium name="Wellcome Sanger Institute Data Sharing"/>
        </authorList>
    </citation>
    <scope>NUCLEOTIDE SEQUENCE [LARGE SCALE GENOMIC DNA]</scope>
</reference>
<dbReference type="FunFam" id="2.60.120.290:FF:000013">
    <property type="entry name" value="Membrane frizzled-related protein"/>
    <property type="match status" value="1"/>
</dbReference>
<dbReference type="AlphaFoldDB" id="A0A8C4RUM6"/>
<dbReference type="Gene3D" id="2.60.120.290">
    <property type="entry name" value="Spermadhesin, CUB domain"/>
    <property type="match status" value="2"/>
</dbReference>
<dbReference type="PROSITE" id="PS01180">
    <property type="entry name" value="CUB"/>
    <property type="match status" value="2"/>
</dbReference>
<dbReference type="PANTHER" id="PTHR24251">
    <property type="entry name" value="OVOCHYMASE-RELATED"/>
    <property type="match status" value="1"/>
</dbReference>
<dbReference type="InterPro" id="IPR035914">
    <property type="entry name" value="Sperma_CUB_dom_sf"/>
</dbReference>
<proteinExistence type="predicted"/>
<evidence type="ECO:0000313" key="6">
    <source>
        <dbReference type="Proteomes" id="UP000694620"/>
    </source>
</evidence>
<name>A0A8C4RUM6_ERPCA</name>
<evidence type="ECO:0000256" key="1">
    <source>
        <dbReference type="ARBA" id="ARBA00022737"/>
    </source>
</evidence>
<dbReference type="GeneTree" id="ENSGT00940000155299"/>
<dbReference type="CDD" id="cd00041">
    <property type="entry name" value="CUB"/>
    <property type="match status" value="2"/>
</dbReference>
<protein>
    <recommendedName>
        <fullName evidence="4">CUB domain-containing protein</fullName>
    </recommendedName>
</protein>
<keyword evidence="6" id="KW-1185">Reference proteome</keyword>
<feature type="domain" description="CUB" evidence="4">
    <location>
        <begin position="199"/>
        <end position="307"/>
    </location>
</feature>
<dbReference type="Pfam" id="PF00431">
    <property type="entry name" value="CUB"/>
    <property type="match status" value="2"/>
</dbReference>
<accession>A0A8C4RUM6</accession>
<dbReference type="InterPro" id="IPR000859">
    <property type="entry name" value="CUB_dom"/>
</dbReference>
<evidence type="ECO:0000256" key="3">
    <source>
        <dbReference type="PROSITE-ProRule" id="PRU00059"/>
    </source>
</evidence>
<evidence type="ECO:0000313" key="5">
    <source>
        <dbReference type="Ensembl" id="ENSECRP00000007153.1"/>
    </source>
</evidence>
<organism evidence="5 6">
    <name type="scientific">Erpetoichthys calabaricus</name>
    <name type="common">Rope fish</name>
    <name type="synonym">Calamoichthys calabaricus</name>
    <dbReference type="NCBI Taxonomy" id="27687"/>
    <lineage>
        <taxon>Eukaryota</taxon>
        <taxon>Metazoa</taxon>
        <taxon>Chordata</taxon>
        <taxon>Craniata</taxon>
        <taxon>Vertebrata</taxon>
        <taxon>Euteleostomi</taxon>
        <taxon>Actinopterygii</taxon>
        <taxon>Polypteriformes</taxon>
        <taxon>Polypteridae</taxon>
        <taxon>Erpetoichthys</taxon>
    </lineage>
</organism>
<reference evidence="5" key="3">
    <citation type="submission" date="2025-09" db="UniProtKB">
        <authorList>
            <consortium name="Ensembl"/>
        </authorList>
    </citation>
    <scope>IDENTIFICATION</scope>
</reference>